<dbReference type="GO" id="GO:0007340">
    <property type="term" value="P:acrosome reaction"/>
    <property type="evidence" value="ECO:0007669"/>
    <property type="project" value="TreeGrafter"/>
</dbReference>
<name>A0A974DN63_XENLA</name>
<feature type="domain" description="Peptidase S1" evidence="7">
    <location>
        <begin position="61"/>
        <end position="303"/>
    </location>
</feature>
<keyword evidence="1 5" id="KW-0645">Protease</keyword>
<dbReference type="InterPro" id="IPR001254">
    <property type="entry name" value="Trypsin_dom"/>
</dbReference>
<dbReference type="GeneID" id="734611"/>
<dbReference type="PROSITE" id="PS00134">
    <property type="entry name" value="TRYPSIN_HIS"/>
    <property type="match status" value="1"/>
</dbReference>
<dbReference type="RefSeq" id="NP_001089555.1">
    <property type="nucleotide sequence ID" value="NM_001096086.1"/>
</dbReference>
<dbReference type="KEGG" id="xla:734611"/>
<dbReference type="CDD" id="cd00190">
    <property type="entry name" value="Tryp_SPc"/>
    <property type="match status" value="1"/>
</dbReference>
<dbReference type="SMART" id="SM00020">
    <property type="entry name" value="Tryp_SPc"/>
    <property type="match status" value="1"/>
</dbReference>
<keyword evidence="2 5" id="KW-0378">Hydrolase</keyword>
<dbReference type="OMA" id="KEMIRHE"/>
<evidence type="ECO:0000256" key="1">
    <source>
        <dbReference type="ARBA" id="ARBA00022670"/>
    </source>
</evidence>
<evidence type="ECO:0000256" key="2">
    <source>
        <dbReference type="ARBA" id="ARBA00022801"/>
    </source>
</evidence>
<dbReference type="SUPFAM" id="SSF50494">
    <property type="entry name" value="Trypsin-like serine proteases"/>
    <property type="match status" value="1"/>
</dbReference>
<proteinExistence type="predicted"/>
<dbReference type="CTD" id="734611"/>
<dbReference type="GO" id="GO:0004252">
    <property type="term" value="F:serine-type endopeptidase activity"/>
    <property type="evidence" value="ECO:0007669"/>
    <property type="project" value="InterPro"/>
</dbReference>
<evidence type="ECO:0000313" key="8">
    <source>
        <dbReference type="EMBL" id="OCT94792.1"/>
    </source>
</evidence>
<protein>
    <recommendedName>
        <fullName evidence="7">Peptidase S1 domain-containing protein</fullName>
    </recommendedName>
</protein>
<reference evidence="9" key="1">
    <citation type="journal article" date="2016" name="Nature">
        <title>Genome evolution in the allotetraploid frog Xenopus laevis.</title>
        <authorList>
            <person name="Session A.M."/>
            <person name="Uno Y."/>
            <person name="Kwon T."/>
            <person name="Chapman J.A."/>
            <person name="Toyoda A."/>
            <person name="Takahashi S."/>
            <person name="Fukui A."/>
            <person name="Hikosaka A."/>
            <person name="Suzuki A."/>
            <person name="Kondo M."/>
            <person name="van Heeringen S.J."/>
            <person name="Quigley I."/>
            <person name="Heinz S."/>
            <person name="Ogino H."/>
            <person name="Ochi H."/>
            <person name="Hellsten U."/>
            <person name="Lyons J.B."/>
            <person name="Simakov O."/>
            <person name="Putnam N."/>
            <person name="Stites J."/>
            <person name="Kuroki Y."/>
            <person name="Tanaka T."/>
            <person name="Michiue T."/>
            <person name="Watanabe M."/>
            <person name="Bogdanovic O."/>
            <person name="Lister R."/>
            <person name="Georgiou G."/>
            <person name="Paranjpe S.S."/>
            <person name="van Kruijsbergen I."/>
            <person name="Shu S."/>
            <person name="Carlson J."/>
            <person name="Kinoshita T."/>
            <person name="Ohta Y."/>
            <person name="Mawaribuchi S."/>
            <person name="Jenkins J."/>
            <person name="Grimwood J."/>
            <person name="Schmutz J."/>
            <person name="Mitros T."/>
            <person name="Mozaffari S.V."/>
            <person name="Suzuki Y."/>
            <person name="Haramoto Y."/>
            <person name="Yamamoto T.S."/>
            <person name="Takagi C."/>
            <person name="Heald R."/>
            <person name="Miller K."/>
            <person name="Haudenschild C."/>
            <person name="Kitzman J."/>
            <person name="Nakayama T."/>
            <person name="Izutsu Y."/>
            <person name="Robert J."/>
            <person name="Fortriede J."/>
            <person name="Burns K."/>
            <person name="Lotay V."/>
            <person name="Karimi K."/>
            <person name="Yasuoka Y."/>
            <person name="Dichmann D.S."/>
            <person name="Flajnik M.F."/>
            <person name="Houston D.W."/>
            <person name="Shendure J."/>
            <person name="DuPasquier L."/>
            <person name="Vize P.D."/>
            <person name="Zorn A.M."/>
            <person name="Ito M."/>
            <person name="Marcotte E.M."/>
            <person name="Wallingford J.B."/>
            <person name="Ito Y."/>
            <person name="Asashima M."/>
            <person name="Ueno N."/>
            <person name="Matsuda Y."/>
            <person name="Veenstra G.J."/>
            <person name="Fujiyama A."/>
            <person name="Harland R.M."/>
            <person name="Taira M."/>
            <person name="Rokhsar D.S."/>
        </authorList>
    </citation>
    <scope>NUCLEOTIDE SEQUENCE [LARGE SCALE GENOMIC DNA]</scope>
    <source>
        <strain evidence="9">J</strain>
    </source>
</reference>
<keyword evidence="4" id="KW-1015">Disulfide bond</keyword>
<sequence length="461" mass="52275">MGEEYTRHSEEGGPRNETRGGRLEHMLPGQSCDCSLFGCVGETTDCGIRPLARSHHRVRRVTKGANALPGNWPWIVSIQMPIDSTYMHVCGGTILNHHWVMTAAHCLYKYQSSPQSLARIVFGSFNISELGPETQIRKIKEMIRHEQFNKEEKKYDIALISLDKPVAYSDYIQPACLPQEASDITRMNDCYIAGWGMVNGFFRIRTDALQEASTELIPNSRCNQRNWYEGLIKEYNLCAGYEQGGPDTCEGDSGGPLMCKRKQAKTYFVVGIASWGGLCGHWHRNGVFTSTQYFKEWILDKIKNRKSERSPTYMKRTSMMIHERSAKSIAFNREKSAKLTSMEITSGMNIEDSTQFPPLGMASAVEKFSNYGNPSMKMTSPVLDQEDRRSKFREINSSIMIDTKSMESSPEEMISLEFEEMGAVVAGTSSIHAFMTTGQLHAYFRHIIYKYLPLLLLCLLF</sequence>
<gene>
    <name evidence="10" type="primary">XB5892359.L</name>
    <name evidence="8" type="ORF">XELAEV_18012482mg</name>
</gene>
<evidence type="ECO:0000313" key="9">
    <source>
        <dbReference type="Proteomes" id="UP000694892"/>
    </source>
</evidence>
<dbReference type="OrthoDB" id="6339452at2759"/>
<evidence type="ECO:0000256" key="6">
    <source>
        <dbReference type="SAM" id="MobiDB-lite"/>
    </source>
</evidence>
<dbReference type="FunFam" id="2.40.10.10:FF:000003">
    <property type="entry name" value="Transmembrane serine protease 3"/>
    <property type="match status" value="1"/>
</dbReference>
<dbReference type="PANTHER" id="PTHR24252">
    <property type="entry name" value="ACROSIN-RELATED"/>
    <property type="match status" value="1"/>
</dbReference>
<evidence type="ECO:0000256" key="3">
    <source>
        <dbReference type="ARBA" id="ARBA00022825"/>
    </source>
</evidence>
<keyword evidence="3 5" id="KW-0720">Serine protease</keyword>
<evidence type="ECO:0000259" key="7">
    <source>
        <dbReference type="PROSITE" id="PS50240"/>
    </source>
</evidence>
<dbReference type="PRINTS" id="PR00722">
    <property type="entry name" value="CHYMOTRYPSIN"/>
</dbReference>
<dbReference type="AlphaFoldDB" id="A0A974DN63"/>
<feature type="region of interest" description="Disordered" evidence="6">
    <location>
        <begin position="1"/>
        <end position="22"/>
    </location>
</feature>
<dbReference type="PROSITE" id="PS00135">
    <property type="entry name" value="TRYPSIN_SER"/>
    <property type="match status" value="1"/>
</dbReference>
<dbReference type="PROSITE" id="PS50240">
    <property type="entry name" value="TRYPSIN_DOM"/>
    <property type="match status" value="1"/>
</dbReference>
<dbReference type="GO" id="GO:0006508">
    <property type="term" value="P:proteolysis"/>
    <property type="evidence" value="ECO:0007669"/>
    <property type="project" value="UniProtKB-KW"/>
</dbReference>
<evidence type="ECO:0000313" key="10">
    <source>
        <dbReference type="Xenbase" id="XB-GENE-5892361"/>
    </source>
</evidence>
<evidence type="ECO:0000256" key="4">
    <source>
        <dbReference type="ARBA" id="ARBA00023157"/>
    </source>
</evidence>
<evidence type="ECO:0000256" key="5">
    <source>
        <dbReference type="RuleBase" id="RU363034"/>
    </source>
</evidence>
<dbReference type="AGR" id="Xenbase:XB-GENE-5892361"/>
<dbReference type="Xenbase" id="XB-GENE-5892361">
    <property type="gene designation" value="XB5892359.L"/>
</dbReference>
<dbReference type="InterPro" id="IPR033116">
    <property type="entry name" value="TRYPSIN_SER"/>
</dbReference>
<dbReference type="Gene3D" id="2.40.10.10">
    <property type="entry name" value="Trypsin-like serine proteases"/>
    <property type="match status" value="2"/>
</dbReference>
<organism evidence="8 9">
    <name type="scientific">Xenopus laevis</name>
    <name type="common">African clawed frog</name>
    <dbReference type="NCBI Taxonomy" id="8355"/>
    <lineage>
        <taxon>Eukaryota</taxon>
        <taxon>Metazoa</taxon>
        <taxon>Chordata</taxon>
        <taxon>Craniata</taxon>
        <taxon>Vertebrata</taxon>
        <taxon>Euteleostomi</taxon>
        <taxon>Amphibia</taxon>
        <taxon>Batrachia</taxon>
        <taxon>Anura</taxon>
        <taxon>Pipoidea</taxon>
        <taxon>Pipidae</taxon>
        <taxon>Xenopodinae</taxon>
        <taxon>Xenopus</taxon>
        <taxon>Xenopus</taxon>
    </lineage>
</organism>
<dbReference type="PANTHER" id="PTHR24252:SF15">
    <property type="entry name" value="ACROSIN-LIKE"/>
    <property type="match status" value="1"/>
</dbReference>
<dbReference type="InterPro" id="IPR043504">
    <property type="entry name" value="Peptidase_S1_PA_chymotrypsin"/>
</dbReference>
<dbReference type="Pfam" id="PF00089">
    <property type="entry name" value="Trypsin"/>
    <property type="match status" value="1"/>
</dbReference>
<dbReference type="EMBL" id="CM004468">
    <property type="protein sequence ID" value="OCT94792.1"/>
    <property type="molecule type" value="Genomic_DNA"/>
</dbReference>
<dbReference type="Proteomes" id="UP000694892">
    <property type="component" value="Chromosome 2L"/>
</dbReference>
<dbReference type="InterPro" id="IPR001314">
    <property type="entry name" value="Peptidase_S1A"/>
</dbReference>
<accession>A0A974DN63</accession>
<dbReference type="InterPro" id="IPR018114">
    <property type="entry name" value="TRYPSIN_HIS"/>
</dbReference>
<dbReference type="InterPro" id="IPR009003">
    <property type="entry name" value="Peptidase_S1_PA"/>
</dbReference>